<protein>
    <submittedName>
        <fullName evidence="2">Uncharacterized protein</fullName>
    </submittedName>
</protein>
<feature type="non-terminal residue" evidence="2">
    <location>
        <position position="114"/>
    </location>
</feature>
<feature type="compositionally biased region" description="Polar residues" evidence="1">
    <location>
        <begin position="56"/>
        <end position="65"/>
    </location>
</feature>
<evidence type="ECO:0000313" key="2">
    <source>
        <dbReference type="EMBL" id="CEK71731.1"/>
    </source>
</evidence>
<sequence>RNSEQITWKAVEPESDKSSGESSSEEPEKERTNTEKQHSQENSLHHLLQKVPAHVSSKSDTNNPLSYLFERDSDQAFSDGSVGSNVMSNKKSPLASSNYPDLYSGLLDSIPDVN</sequence>
<feature type="compositionally biased region" description="Basic and acidic residues" evidence="1">
    <location>
        <begin position="26"/>
        <end position="39"/>
    </location>
</feature>
<gene>
    <name evidence="2" type="primary">ORF79609</name>
</gene>
<name>A0A0B6ZV71_9EUPU</name>
<dbReference type="AlphaFoldDB" id="A0A0B6ZV71"/>
<feature type="non-terminal residue" evidence="2">
    <location>
        <position position="1"/>
    </location>
</feature>
<proteinExistence type="predicted"/>
<feature type="compositionally biased region" description="Polar residues" evidence="1">
    <location>
        <begin position="75"/>
        <end position="99"/>
    </location>
</feature>
<evidence type="ECO:0000256" key="1">
    <source>
        <dbReference type="SAM" id="MobiDB-lite"/>
    </source>
</evidence>
<reference evidence="2" key="1">
    <citation type="submission" date="2014-12" db="EMBL/GenBank/DDBJ databases">
        <title>Insight into the proteome of Arion vulgaris.</title>
        <authorList>
            <person name="Aradska J."/>
            <person name="Bulat T."/>
            <person name="Smidak R."/>
            <person name="Sarate P."/>
            <person name="Gangsoo J."/>
            <person name="Sialana F."/>
            <person name="Bilban M."/>
            <person name="Lubec G."/>
        </authorList>
    </citation>
    <scope>NUCLEOTIDE SEQUENCE</scope>
    <source>
        <tissue evidence="2">Skin</tissue>
    </source>
</reference>
<dbReference type="EMBL" id="HACG01024866">
    <property type="protein sequence ID" value="CEK71731.1"/>
    <property type="molecule type" value="Transcribed_RNA"/>
</dbReference>
<accession>A0A0B6ZV71</accession>
<organism evidence="2">
    <name type="scientific">Arion vulgaris</name>
    <dbReference type="NCBI Taxonomy" id="1028688"/>
    <lineage>
        <taxon>Eukaryota</taxon>
        <taxon>Metazoa</taxon>
        <taxon>Spiralia</taxon>
        <taxon>Lophotrochozoa</taxon>
        <taxon>Mollusca</taxon>
        <taxon>Gastropoda</taxon>
        <taxon>Heterobranchia</taxon>
        <taxon>Euthyneura</taxon>
        <taxon>Panpulmonata</taxon>
        <taxon>Eupulmonata</taxon>
        <taxon>Stylommatophora</taxon>
        <taxon>Helicina</taxon>
        <taxon>Arionoidea</taxon>
        <taxon>Arionidae</taxon>
        <taxon>Arion</taxon>
    </lineage>
</organism>
<feature type="region of interest" description="Disordered" evidence="1">
    <location>
        <begin position="1"/>
        <end position="102"/>
    </location>
</feature>